<sequence>MSTPVWITATPPATHGELHVGHLAGPYVAADVLSRYLRAEGEPVLFTTGTADHTSSVHVRALRAGRKPEEVAEGYRAAITADWLRSGVEFDHIVRPRQDRGYARWLGDLFRRLYADGVIAARTRLTPWCEPCGRFLHGAHVTGSCPHCAAVSDGGMCHECARPNDGGDLLGAHCAQCGTPAVPKRCRRLYIPLEPHREALAEYWAATGLPPRLAALCESLVEDGLPDIAVAHPAEWGLPVPVDGFPEHRIDGCFEAAAMQLFGHGERPLPERAIHFCGFGHAFCHAVLLPVLLFARGVKLPQHFCVNEAYVIEDEALVWGTGRKAWALDLITEYGSDTLRRHVLEARPLGRRTAFDPDRLAAARRELDESWNSWLSRLFTAVREQSSGRVPEALPGGTGWQVLERRLLRGLEDLREAYSPEAFDPRRAVALLDEMVRSVSDFGHVNAHEAHRPAADGRYLPVLAAQLAVARALAAWARPVMPEGADRLAAALRTHAGGPVRSEVLTPPAPGTRLAPPSGPVFGF</sequence>
<dbReference type="Pfam" id="PF09334">
    <property type="entry name" value="tRNA-synt_1g"/>
    <property type="match status" value="1"/>
</dbReference>
<dbReference type="RefSeq" id="WP_030237731.1">
    <property type="nucleotide sequence ID" value="NZ_CP024985.1"/>
</dbReference>
<dbReference type="InterPro" id="IPR029038">
    <property type="entry name" value="MetRS_Zn"/>
</dbReference>
<accession>A0A2K8PAD2</accession>
<keyword evidence="5 7" id="KW-0030">Aminoacyl-tRNA synthetase</keyword>
<evidence type="ECO:0000256" key="5">
    <source>
        <dbReference type="ARBA" id="ARBA00023146"/>
    </source>
</evidence>
<evidence type="ECO:0000256" key="4">
    <source>
        <dbReference type="ARBA" id="ARBA00022917"/>
    </source>
</evidence>
<evidence type="ECO:0000313" key="10">
    <source>
        <dbReference type="Proteomes" id="UP000231791"/>
    </source>
</evidence>
<evidence type="ECO:0000259" key="8">
    <source>
        <dbReference type="Pfam" id="PF09334"/>
    </source>
</evidence>
<dbReference type="PANTHER" id="PTHR45765">
    <property type="entry name" value="METHIONINE--TRNA LIGASE"/>
    <property type="match status" value="1"/>
</dbReference>
<dbReference type="Gene3D" id="3.40.50.620">
    <property type="entry name" value="HUPs"/>
    <property type="match status" value="1"/>
</dbReference>
<evidence type="ECO:0000256" key="3">
    <source>
        <dbReference type="ARBA" id="ARBA00022840"/>
    </source>
</evidence>
<evidence type="ECO:0000256" key="2">
    <source>
        <dbReference type="ARBA" id="ARBA00022741"/>
    </source>
</evidence>
<feature type="domain" description="Methionyl/Leucyl tRNA synthetase" evidence="8">
    <location>
        <begin position="6"/>
        <end position="249"/>
    </location>
</feature>
<dbReference type="EC" id="6.1.1.10" evidence="9"/>
<dbReference type="AlphaFoldDB" id="A0A2K8PAD2"/>
<keyword evidence="10" id="KW-1185">Reference proteome</keyword>
<dbReference type="GO" id="GO:0005829">
    <property type="term" value="C:cytosol"/>
    <property type="evidence" value="ECO:0007669"/>
    <property type="project" value="TreeGrafter"/>
</dbReference>
<evidence type="ECO:0000256" key="1">
    <source>
        <dbReference type="ARBA" id="ARBA00022598"/>
    </source>
</evidence>
<keyword evidence="2 7" id="KW-0547">Nucleotide-binding</keyword>
<evidence type="ECO:0000256" key="6">
    <source>
        <dbReference type="ARBA" id="ARBA00047364"/>
    </source>
</evidence>
<gene>
    <name evidence="9" type="primary">metG2</name>
    <name evidence="9" type="ORF">SLAV_09110</name>
</gene>
<organism evidence="9 10">
    <name type="scientific">Streptomyces lavendulae subsp. lavendulae</name>
    <dbReference type="NCBI Taxonomy" id="58340"/>
    <lineage>
        <taxon>Bacteria</taxon>
        <taxon>Bacillati</taxon>
        <taxon>Actinomycetota</taxon>
        <taxon>Actinomycetes</taxon>
        <taxon>Kitasatosporales</taxon>
        <taxon>Streptomycetaceae</taxon>
        <taxon>Streptomyces</taxon>
    </lineage>
</organism>
<dbReference type="KEGG" id="slx:SLAV_09110"/>
<dbReference type="OrthoDB" id="9810191at2"/>
<dbReference type="InterPro" id="IPR014729">
    <property type="entry name" value="Rossmann-like_a/b/a_fold"/>
</dbReference>
<keyword evidence="4 7" id="KW-0648">Protein biosynthesis</keyword>
<dbReference type="GeneID" id="49382892"/>
<keyword evidence="3 7" id="KW-0067">ATP-binding</keyword>
<dbReference type="GO" id="GO:0005524">
    <property type="term" value="F:ATP binding"/>
    <property type="evidence" value="ECO:0007669"/>
    <property type="project" value="UniProtKB-KW"/>
</dbReference>
<proteinExistence type="inferred from homology"/>
<evidence type="ECO:0000313" key="9">
    <source>
        <dbReference type="EMBL" id="ATZ23691.1"/>
    </source>
</evidence>
<dbReference type="Proteomes" id="UP000231791">
    <property type="component" value="Chromosome"/>
</dbReference>
<dbReference type="Gene3D" id="1.10.730.10">
    <property type="entry name" value="Isoleucyl-tRNA Synthetase, Domain 1"/>
    <property type="match status" value="1"/>
</dbReference>
<dbReference type="GO" id="GO:0004825">
    <property type="term" value="F:methionine-tRNA ligase activity"/>
    <property type="evidence" value="ECO:0007669"/>
    <property type="project" value="UniProtKB-EC"/>
</dbReference>
<dbReference type="GO" id="GO:0006431">
    <property type="term" value="P:methionyl-tRNA aminoacylation"/>
    <property type="evidence" value="ECO:0007669"/>
    <property type="project" value="TreeGrafter"/>
</dbReference>
<dbReference type="PANTHER" id="PTHR45765:SF1">
    <property type="entry name" value="METHIONINE--TRNA LIGASE, CYTOPLASMIC"/>
    <property type="match status" value="1"/>
</dbReference>
<evidence type="ECO:0000256" key="7">
    <source>
        <dbReference type="RuleBase" id="RU363039"/>
    </source>
</evidence>
<dbReference type="EMBL" id="CP024985">
    <property type="protein sequence ID" value="ATZ23691.1"/>
    <property type="molecule type" value="Genomic_DNA"/>
</dbReference>
<reference evidence="9 10" key="1">
    <citation type="submission" date="2017-11" db="EMBL/GenBank/DDBJ databases">
        <title>Complete genome sequence of Streptomyces lavendulae subsp. lavendulae CCM 3239 (formerly 'Streptomyces aureofaciens CCM 3239'), the producer of the angucycline-type antibiotic auricin.</title>
        <authorList>
            <person name="Busche T."/>
            <person name="Novakova R."/>
            <person name="Al'Dilaimi A."/>
            <person name="Homerova D."/>
            <person name="Feckova L."/>
            <person name="Rezuchova B."/>
            <person name="Mingyar E."/>
            <person name="Csolleiova D."/>
            <person name="Bekeova C."/>
            <person name="Winkler A."/>
            <person name="Sevcikova B."/>
            <person name="Kalinowski J."/>
            <person name="Kormanec J."/>
            <person name="Ruckert C."/>
        </authorList>
    </citation>
    <scope>NUCLEOTIDE SEQUENCE [LARGE SCALE GENOMIC DNA]</scope>
    <source>
        <strain evidence="9 10">CCM 3239</strain>
    </source>
</reference>
<dbReference type="SUPFAM" id="SSF52374">
    <property type="entry name" value="Nucleotidylyl transferase"/>
    <property type="match status" value="1"/>
</dbReference>
<comment type="similarity">
    <text evidence="7">Belongs to the class-I aminoacyl-tRNA synthetase family.</text>
</comment>
<name>A0A2K8PAD2_STRLA</name>
<dbReference type="InterPro" id="IPR015413">
    <property type="entry name" value="Methionyl/Leucyl_tRNA_Synth"/>
</dbReference>
<keyword evidence="1 7" id="KW-0436">Ligase</keyword>
<dbReference type="Gene3D" id="2.20.28.20">
    <property type="entry name" value="Methionyl-tRNA synthetase, Zn-domain"/>
    <property type="match status" value="1"/>
</dbReference>
<protein>
    <submittedName>
        <fullName evidence="9">Methionine--tRNA ligase</fullName>
        <ecNumber evidence="9">6.1.1.10</ecNumber>
    </submittedName>
</protein>
<comment type="catalytic activity">
    <reaction evidence="6">
        <text>tRNA(Met) + L-methionine + ATP = L-methionyl-tRNA(Met) + AMP + diphosphate</text>
        <dbReference type="Rhea" id="RHEA:13481"/>
        <dbReference type="Rhea" id="RHEA-COMP:9667"/>
        <dbReference type="Rhea" id="RHEA-COMP:9698"/>
        <dbReference type="ChEBI" id="CHEBI:30616"/>
        <dbReference type="ChEBI" id="CHEBI:33019"/>
        <dbReference type="ChEBI" id="CHEBI:57844"/>
        <dbReference type="ChEBI" id="CHEBI:78442"/>
        <dbReference type="ChEBI" id="CHEBI:78530"/>
        <dbReference type="ChEBI" id="CHEBI:456215"/>
        <dbReference type="EC" id="6.1.1.10"/>
    </reaction>
</comment>
<dbReference type="InterPro" id="IPR023458">
    <property type="entry name" value="Met-tRNA_ligase_1"/>
</dbReference>